<gene>
    <name evidence="1" type="ORF">Enr8_36350</name>
</gene>
<proteinExistence type="predicted"/>
<name>A0A5C5UZS7_9BACT</name>
<protein>
    <submittedName>
        <fullName evidence="1">Uncharacterized protein</fullName>
    </submittedName>
</protein>
<sequence>MFTILLQALLTETHGQSVELCTSVDDWQNNPVQGIYDVARKAWVFQLETARYEGGFAFKFFIMPNRWQDDPNLQLRAASGPGDNAADVVQDGRVYPYVLAKLPWQDPALTRPPVELGRVQQKLFPNNVDPNFEFDVIVIGSGMAGGTVAPVVARQALMKMDLTAKADVPVVDAQQVSELIKRMDATFDV</sequence>
<keyword evidence="2" id="KW-1185">Reference proteome</keyword>
<evidence type="ECO:0000313" key="1">
    <source>
        <dbReference type="EMBL" id="TWT31711.1"/>
    </source>
</evidence>
<comment type="caution">
    <text evidence="1">The sequence shown here is derived from an EMBL/GenBank/DDBJ whole genome shotgun (WGS) entry which is preliminary data.</text>
</comment>
<organism evidence="1 2">
    <name type="scientific">Blastopirellula retiformator</name>
    <dbReference type="NCBI Taxonomy" id="2527970"/>
    <lineage>
        <taxon>Bacteria</taxon>
        <taxon>Pseudomonadati</taxon>
        <taxon>Planctomycetota</taxon>
        <taxon>Planctomycetia</taxon>
        <taxon>Pirellulales</taxon>
        <taxon>Pirellulaceae</taxon>
        <taxon>Blastopirellula</taxon>
    </lineage>
</organism>
<dbReference type="RefSeq" id="WP_146434057.1">
    <property type="nucleotide sequence ID" value="NZ_SJPF01000004.1"/>
</dbReference>
<dbReference type="Proteomes" id="UP000318878">
    <property type="component" value="Unassembled WGS sequence"/>
</dbReference>
<dbReference type="EMBL" id="SJPF01000004">
    <property type="protein sequence ID" value="TWT31711.1"/>
    <property type="molecule type" value="Genomic_DNA"/>
</dbReference>
<reference evidence="1 2" key="1">
    <citation type="submission" date="2019-02" db="EMBL/GenBank/DDBJ databases">
        <title>Deep-cultivation of Planctomycetes and their phenomic and genomic characterization uncovers novel biology.</title>
        <authorList>
            <person name="Wiegand S."/>
            <person name="Jogler M."/>
            <person name="Boedeker C."/>
            <person name="Pinto D."/>
            <person name="Vollmers J."/>
            <person name="Rivas-Marin E."/>
            <person name="Kohn T."/>
            <person name="Peeters S.H."/>
            <person name="Heuer A."/>
            <person name="Rast P."/>
            <person name="Oberbeckmann S."/>
            <person name="Bunk B."/>
            <person name="Jeske O."/>
            <person name="Meyerdierks A."/>
            <person name="Storesund J.E."/>
            <person name="Kallscheuer N."/>
            <person name="Luecker S."/>
            <person name="Lage O.M."/>
            <person name="Pohl T."/>
            <person name="Merkel B.J."/>
            <person name="Hornburger P."/>
            <person name="Mueller R.-W."/>
            <person name="Bruemmer F."/>
            <person name="Labrenz M."/>
            <person name="Spormann A.M."/>
            <person name="Op Den Camp H."/>
            <person name="Overmann J."/>
            <person name="Amann R."/>
            <person name="Jetten M.S.M."/>
            <person name="Mascher T."/>
            <person name="Medema M.H."/>
            <person name="Devos D.P."/>
            <person name="Kaster A.-K."/>
            <person name="Ovreas L."/>
            <person name="Rohde M."/>
            <person name="Galperin M.Y."/>
            <person name="Jogler C."/>
        </authorList>
    </citation>
    <scope>NUCLEOTIDE SEQUENCE [LARGE SCALE GENOMIC DNA]</scope>
    <source>
        <strain evidence="1 2">Enr8</strain>
    </source>
</reference>
<accession>A0A5C5UZS7</accession>
<dbReference type="AlphaFoldDB" id="A0A5C5UZS7"/>
<evidence type="ECO:0000313" key="2">
    <source>
        <dbReference type="Proteomes" id="UP000318878"/>
    </source>
</evidence>